<evidence type="ECO:0000256" key="1">
    <source>
        <dbReference type="SAM" id="MobiDB-lite"/>
    </source>
</evidence>
<evidence type="ECO:0000259" key="2">
    <source>
        <dbReference type="PROSITE" id="PS50006"/>
    </source>
</evidence>
<protein>
    <recommendedName>
        <fullName evidence="2">FHA domain-containing protein</fullName>
    </recommendedName>
</protein>
<dbReference type="CDD" id="cd09917">
    <property type="entry name" value="F-box_SF"/>
    <property type="match status" value="1"/>
</dbReference>
<feature type="region of interest" description="Disordered" evidence="1">
    <location>
        <begin position="1"/>
        <end position="66"/>
    </location>
</feature>
<dbReference type="Gene3D" id="2.60.200.20">
    <property type="match status" value="1"/>
</dbReference>
<accession>A0A0M0JG06</accession>
<sequence length="422" mass="45683">MLTRSAAAAAAAAAAGSSSQDTMSGQYSSSQSTDRDSPVSSIFTSVEGPPATKRARKEGPRPVAGPNQLESRLLQIPSDVLAHIIELLPTVESVARASLICRAFPYPTHEGGRSIIEEAMRGRAVAQTGAELPPTVPLGEKMGSWTRQLVQLERCRRGLVLRPQPSERMRNAIDAWEKGGRKGERPGGGLRRPVYIVRPCGRMSVPCSVLLGRTTRVVDNGQGIQDPRVSRRHAEISLRFSDARDDSGRWFTSAEDAWSLGFAKIDAVGHNPSRIVRKRPDGRTSEKKLRHAEQQQLRPNDELHLVCEDVSRAHGRSAAFEGNTCAYKVDYIKAHEIEHILKTRHEDAQAAGAAALAEAVDEAERSGASPAAAAAAGMARRQKETHLAAAKLEGFDVWNAPPVEAHSGVLYCPEGGKWDPVD</sequence>
<dbReference type="EMBL" id="JWZX01002966">
    <property type="protein sequence ID" value="KOO25499.1"/>
    <property type="molecule type" value="Genomic_DNA"/>
</dbReference>
<keyword evidence="4" id="KW-1185">Reference proteome</keyword>
<reference evidence="4" key="1">
    <citation type="journal article" date="2015" name="PLoS Genet.">
        <title>Genome Sequence and Transcriptome Analyses of Chrysochromulina tobin: Metabolic Tools for Enhanced Algal Fitness in the Prominent Order Prymnesiales (Haptophyceae).</title>
        <authorList>
            <person name="Hovde B.T."/>
            <person name="Deodato C.R."/>
            <person name="Hunsperger H.M."/>
            <person name="Ryken S.A."/>
            <person name="Yost W."/>
            <person name="Jha R.K."/>
            <person name="Patterson J."/>
            <person name="Monnat R.J. Jr."/>
            <person name="Barlow S.B."/>
            <person name="Starkenburg S.R."/>
            <person name="Cattolico R.A."/>
        </authorList>
    </citation>
    <scope>NUCLEOTIDE SEQUENCE</scope>
    <source>
        <strain evidence="4">CCMP291</strain>
    </source>
</reference>
<dbReference type="InterPro" id="IPR008984">
    <property type="entry name" value="SMAD_FHA_dom_sf"/>
</dbReference>
<feature type="compositionally biased region" description="Low complexity" evidence="1">
    <location>
        <begin position="1"/>
        <end position="15"/>
    </location>
</feature>
<organism evidence="3 4">
    <name type="scientific">Chrysochromulina tobinii</name>
    <dbReference type="NCBI Taxonomy" id="1460289"/>
    <lineage>
        <taxon>Eukaryota</taxon>
        <taxon>Haptista</taxon>
        <taxon>Haptophyta</taxon>
        <taxon>Prymnesiophyceae</taxon>
        <taxon>Prymnesiales</taxon>
        <taxon>Chrysochromulinaceae</taxon>
        <taxon>Chrysochromulina</taxon>
    </lineage>
</organism>
<proteinExistence type="predicted"/>
<dbReference type="AlphaFoldDB" id="A0A0M0JG06"/>
<comment type="caution">
    <text evidence="3">The sequence shown here is derived from an EMBL/GenBank/DDBJ whole genome shotgun (WGS) entry which is preliminary data.</text>
</comment>
<dbReference type="InterPro" id="IPR000253">
    <property type="entry name" value="FHA_dom"/>
</dbReference>
<name>A0A0M0JG06_9EUKA</name>
<dbReference type="SUPFAM" id="SSF49879">
    <property type="entry name" value="SMAD/FHA domain"/>
    <property type="match status" value="1"/>
</dbReference>
<gene>
    <name evidence="3" type="ORF">Ctob_003874</name>
</gene>
<dbReference type="PROSITE" id="PS50006">
    <property type="entry name" value="FHA_DOMAIN"/>
    <property type="match status" value="1"/>
</dbReference>
<evidence type="ECO:0000313" key="3">
    <source>
        <dbReference type="EMBL" id="KOO25499.1"/>
    </source>
</evidence>
<evidence type="ECO:0000313" key="4">
    <source>
        <dbReference type="Proteomes" id="UP000037460"/>
    </source>
</evidence>
<feature type="domain" description="FHA" evidence="2">
    <location>
        <begin position="209"/>
        <end position="251"/>
    </location>
</feature>
<feature type="compositionally biased region" description="Polar residues" evidence="1">
    <location>
        <begin position="16"/>
        <end position="44"/>
    </location>
</feature>
<dbReference type="Proteomes" id="UP000037460">
    <property type="component" value="Unassembled WGS sequence"/>
</dbReference>